<keyword evidence="13" id="KW-1185">Reference proteome</keyword>
<evidence type="ECO:0000256" key="7">
    <source>
        <dbReference type="ARBA" id="ARBA00022842"/>
    </source>
</evidence>
<feature type="site" description="Important for catalytic activity" evidence="9">
    <location>
        <position position="342"/>
    </location>
</feature>
<sequence>MGQCGNTSKRRGRQPVVIAVECLKAQAFIQPARHHVGRTHLQFGPLRSLCLPPVHQAMHQRPAQSLAAQRRRDDDVIQAHAAALHDGQAKPDHLAARSTAHSTAHLQRSKCGGPGNGLQHMVVRLPVLVRHGAGLGKALQPGRARLGLNGKGPALVVRWRRHVRQCGTHHQGRVGQQVACLRQLRIRLGTCQGRKAKDGRQALALVEGLDLRQQGVKAGAGLLGIGRVGALGMALRGAQQPVAAEHGALGRPGVEAALLHAHHRLGIALHGCAVMSERLGHARLYHGRPLCPPIIWRAAALAAGTLSHYCDRRRSPDCSMTTDTSQAPRLTSLSHGGGCGCKIAPGLLAELIGKSALPKQFFPDLLVGTETADDAAVYRINDEQAIVATTDFFMPIVDDPYDFGRIAATNALSDIYAMGGQPLMALAIVGMPINVLPHDTIAKILEGGESVCRDAGIPLAGGHSIDSVEPIYGLVGIGIVNPRQMKRNADARAGDVLILGKPLGVGILSAALKKNLLDEAGYRAMVEATTLLNRPGTALGKMDGVHALTDVTGFGLLGHGLELARGAGLTARIDSRSLPVLPTVQGFAEQGVITGASGRNWASYGAQVALGAGITDAQRALLTDPQTSGGLLVSCAPDVADQVLALFAEQGFGSAAIVGRMEAGEPRVIVD</sequence>
<keyword evidence="3 9" id="KW-0479">Metal-binding</keyword>
<feature type="binding site" description="in other chain" evidence="9">
    <location>
        <position position="391"/>
    </location>
    <ligand>
        <name>ATP</name>
        <dbReference type="ChEBI" id="CHEBI:30616"/>
        <note>ligand shared between dimeric partners</note>
    </ligand>
</feature>
<feature type="active site" evidence="9">
    <location>
        <position position="339"/>
    </location>
</feature>
<dbReference type="InterPro" id="IPR010918">
    <property type="entry name" value="PurM-like_C_dom"/>
</dbReference>
<dbReference type="GO" id="GO:0004756">
    <property type="term" value="F:selenide, water dikinase activity"/>
    <property type="evidence" value="ECO:0007669"/>
    <property type="project" value="UniProtKB-UniRule"/>
</dbReference>
<keyword evidence="8 9" id="KW-0711">Selenium</keyword>
<feature type="binding site" description="in other chain" evidence="9">
    <location>
        <position position="414"/>
    </location>
    <ligand>
        <name>ATP</name>
        <dbReference type="ChEBI" id="CHEBI:30616"/>
        <note>ligand shared between dimeric partners</note>
    </ligand>
</feature>
<dbReference type="InterPro" id="IPR023061">
    <property type="entry name" value="SelD_I"/>
</dbReference>
<feature type="binding site" description="in other chain" evidence="9">
    <location>
        <begin position="371"/>
        <end position="373"/>
    </location>
    <ligand>
        <name>ATP</name>
        <dbReference type="ChEBI" id="CHEBI:30616"/>
        <note>ligand shared between dimeric partners</note>
    </ligand>
</feature>
<dbReference type="InterPro" id="IPR036921">
    <property type="entry name" value="PurM-like_N_sf"/>
</dbReference>
<comment type="catalytic activity">
    <reaction evidence="9">
        <text>hydrogenselenide + ATP + H2O = selenophosphate + AMP + phosphate + 2 H(+)</text>
        <dbReference type="Rhea" id="RHEA:18737"/>
        <dbReference type="ChEBI" id="CHEBI:15377"/>
        <dbReference type="ChEBI" id="CHEBI:15378"/>
        <dbReference type="ChEBI" id="CHEBI:16144"/>
        <dbReference type="ChEBI" id="CHEBI:29317"/>
        <dbReference type="ChEBI" id="CHEBI:30616"/>
        <dbReference type="ChEBI" id="CHEBI:43474"/>
        <dbReference type="ChEBI" id="CHEBI:456215"/>
        <dbReference type="EC" id="2.7.9.3"/>
    </reaction>
</comment>
<keyword evidence="7 9" id="KW-0460">Magnesium</keyword>
<protein>
    <recommendedName>
        <fullName evidence="9">Selenide, water dikinase</fullName>
        <ecNumber evidence="9">2.7.9.3</ecNumber>
    </recommendedName>
    <alternativeName>
        <fullName evidence="9">Selenium donor protein</fullName>
    </alternativeName>
    <alternativeName>
        <fullName evidence="9">Selenophosphate synthase</fullName>
    </alternativeName>
</protein>
<evidence type="ECO:0000256" key="1">
    <source>
        <dbReference type="ARBA" id="ARBA00008026"/>
    </source>
</evidence>
<evidence type="ECO:0000259" key="11">
    <source>
        <dbReference type="Pfam" id="PF02769"/>
    </source>
</evidence>
<keyword evidence="5 9" id="KW-0418">Kinase</keyword>
<dbReference type="Proteomes" id="UP000000784">
    <property type="component" value="Chromosome"/>
</dbReference>
<dbReference type="SUPFAM" id="SSF55326">
    <property type="entry name" value="PurM N-terminal domain-like"/>
    <property type="match status" value="1"/>
</dbReference>
<dbReference type="InterPro" id="IPR036676">
    <property type="entry name" value="PurM-like_C_sf"/>
</dbReference>
<dbReference type="STRING" id="398578.Daci_3481"/>
<evidence type="ECO:0000256" key="5">
    <source>
        <dbReference type="ARBA" id="ARBA00022777"/>
    </source>
</evidence>
<dbReference type="EC" id="2.7.9.3" evidence="9"/>
<dbReference type="InterPro" id="IPR004536">
    <property type="entry name" value="SPS/SelD"/>
</dbReference>
<evidence type="ECO:0000256" key="6">
    <source>
        <dbReference type="ARBA" id="ARBA00022840"/>
    </source>
</evidence>
<name>A9C2H3_DELAS</name>
<dbReference type="FunFam" id="3.30.1330.10:FF:000003">
    <property type="entry name" value="Selenide, water dikinase"/>
    <property type="match status" value="1"/>
</dbReference>
<feature type="domain" description="PurM-like N-terminal" evidence="10">
    <location>
        <begin position="373"/>
        <end position="480"/>
    </location>
</feature>
<keyword evidence="4 9" id="KW-0547">Nucleotide-binding</keyword>
<keyword evidence="2 9" id="KW-0808">Transferase</keyword>
<reference evidence="13" key="2">
    <citation type="submission" date="2007-11" db="EMBL/GenBank/DDBJ databases">
        <title>Complete sequence of Delftia acidovorans DSM 14801 / SPH-1.</title>
        <authorList>
            <person name="Copeland A."/>
            <person name="Lucas S."/>
            <person name="Lapidus A."/>
            <person name="Barry K."/>
            <person name="Glavina del Rio T."/>
            <person name="Dalin E."/>
            <person name="Tice H."/>
            <person name="Pitluck S."/>
            <person name="Lowry S."/>
            <person name="Clum A."/>
            <person name="Schmutz J."/>
            <person name="Larimer F."/>
            <person name="Land M."/>
            <person name="Hauser L."/>
            <person name="Kyrpides N."/>
            <person name="Kim E."/>
            <person name="Schleheck D."/>
            <person name="Richardson P."/>
        </authorList>
    </citation>
    <scope>NUCLEOTIDE SEQUENCE [LARGE SCALE GENOMIC DNA]</scope>
    <source>
        <strain evidence="13">DSM 14801 / SPH-1</strain>
    </source>
</reference>
<feature type="domain" description="PurM-like C-terminal" evidence="11">
    <location>
        <begin position="492"/>
        <end position="669"/>
    </location>
</feature>
<dbReference type="GO" id="GO:0016260">
    <property type="term" value="P:selenocysteine biosynthetic process"/>
    <property type="evidence" value="ECO:0007669"/>
    <property type="project" value="InterPro"/>
</dbReference>
<evidence type="ECO:0000256" key="8">
    <source>
        <dbReference type="ARBA" id="ARBA00023266"/>
    </source>
</evidence>
<evidence type="ECO:0000256" key="2">
    <source>
        <dbReference type="ARBA" id="ARBA00022679"/>
    </source>
</evidence>
<dbReference type="AlphaFoldDB" id="A9C2H3"/>
<feature type="binding site" evidence="9">
    <location>
        <position position="550"/>
    </location>
    <ligand>
        <name>Mg(2+)</name>
        <dbReference type="ChEBI" id="CHEBI:18420"/>
    </ligand>
</feature>
<dbReference type="eggNOG" id="COG0709">
    <property type="taxonomic scope" value="Bacteria"/>
</dbReference>
<dbReference type="Pfam" id="PF02769">
    <property type="entry name" value="AIRS_C"/>
    <property type="match status" value="1"/>
</dbReference>
<feature type="binding site" evidence="9">
    <location>
        <position position="414"/>
    </location>
    <ligand>
        <name>Mg(2+)</name>
        <dbReference type="ChEBI" id="CHEBI:18420"/>
    </ligand>
</feature>
<dbReference type="NCBIfam" id="NF002098">
    <property type="entry name" value="PRK00943.1"/>
    <property type="match status" value="1"/>
</dbReference>
<dbReference type="NCBIfam" id="TIGR00476">
    <property type="entry name" value="selD"/>
    <property type="match status" value="1"/>
</dbReference>
<dbReference type="Gene3D" id="3.90.650.10">
    <property type="entry name" value="PurM-like C-terminal domain"/>
    <property type="match status" value="1"/>
</dbReference>
<comment type="similarity">
    <text evidence="1 9">Belongs to the selenophosphate synthase 1 family. Class I subfamily.</text>
</comment>
<evidence type="ECO:0000313" key="13">
    <source>
        <dbReference type="Proteomes" id="UP000000784"/>
    </source>
</evidence>
<dbReference type="EMBL" id="CP000884">
    <property type="protein sequence ID" value="ABX36117.1"/>
    <property type="molecule type" value="Genomic_DNA"/>
</dbReference>
<reference evidence="12 13" key="1">
    <citation type="journal article" date="2004" name="Appl. Environ. Microbiol.">
        <title>Mineralization of individual congeners of linear alkylbenzenesulfonate by defined pairs of heterotrophic bacteria.</title>
        <authorList>
            <person name="Schleheck D."/>
            <person name="Knepper T.P."/>
            <person name="Fischer K."/>
            <person name="Cook A.M."/>
        </authorList>
    </citation>
    <scope>NUCLEOTIDE SEQUENCE [LARGE SCALE GENOMIC DNA]</scope>
    <source>
        <strain evidence="13">DSM 14801 / SPH-1</strain>
    </source>
</reference>
<dbReference type="GO" id="GO:0005524">
    <property type="term" value="F:ATP binding"/>
    <property type="evidence" value="ECO:0007669"/>
    <property type="project" value="UniProtKB-UniRule"/>
</dbReference>
<comment type="subunit">
    <text evidence="9">Homodimer.</text>
</comment>
<feature type="binding site" evidence="9">
    <location>
        <begin position="462"/>
        <end position="464"/>
    </location>
    <ligand>
        <name>ATP</name>
        <dbReference type="ChEBI" id="CHEBI:30616"/>
        <note>ligand shared between dimeric partners</note>
    </ligand>
</feature>
<proteinExistence type="inferred from homology"/>
<dbReference type="GO" id="GO:0005737">
    <property type="term" value="C:cytoplasm"/>
    <property type="evidence" value="ECO:0007669"/>
    <property type="project" value="TreeGrafter"/>
</dbReference>
<accession>A9C2H3</accession>
<dbReference type="Gene3D" id="3.30.1330.10">
    <property type="entry name" value="PurM-like, N-terminal domain"/>
    <property type="match status" value="1"/>
</dbReference>
<evidence type="ECO:0000259" key="10">
    <source>
        <dbReference type="Pfam" id="PF00586"/>
    </source>
</evidence>
<dbReference type="FunFam" id="3.90.650.10:FF:000004">
    <property type="entry name" value="Selenide, water dikinase"/>
    <property type="match status" value="1"/>
</dbReference>
<dbReference type="KEGG" id="dac:Daci_3481"/>
<dbReference type="InterPro" id="IPR016188">
    <property type="entry name" value="PurM-like_N"/>
</dbReference>
<dbReference type="PANTHER" id="PTHR10256">
    <property type="entry name" value="SELENIDE, WATER DIKINASE"/>
    <property type="match status" value="1"/>
</dbReference>
<gene>
    <name evidence="9" type="primary">selD</name>
    <name evidence="12" type="ordered locus">Daci_3481</name>
</gene>
<dbReference type="Pfam" id="PF00586">
    <property type="entry name" value="AIRS"/>
    <property type="match status" value="1"/>
</dbReference>
<comment type="function">
    <text evidence="9">Synthesizes selenophosphate from selenide and ATP.</text>
</comment>
<comment type="cofactor">
    <cofactor evidence="9">
        <name>Mg(2+)</name>
        <dbReference type="ChEBI" id="CHEBI:18420"/>
    </cofactor>
    <text evidence="9">Binds 1 Mg(2+) ion per monomer.</text>
</comment>
<feature type="binding site" description="in other chain" evidence="9">
    <location>
        <position position="342"/>
    </location>
    <ligand>
        <name>ATP</name>
        <dbReference type="ChEBI" id="CHEBI:30616"/>
        <note>ligand shared between dimeric partners</note>
    </ligand>
</feature>
<dbReference type="SUPFAM" id="SSF56042">
    <property type="entry name" value="PurM C-terminal domain-like"/>
    <property type="match status" value="1"/>
</dbReference>
<dbReference type="HOGENOM" id="CLU_409235_0_0_4"/>
<keyword evidence="6 9" id="KW-0067">ATP-binding</keyword>
<feature type="binding site" evidence="9">
    <location>
        <position position="374"/>
    </location>
    <ligand>
        <name>Mg(2+)</name>
        <dbReference type="ChEBI" id="CHEBI:18420"/>
    </ligand>
</feature>
<evidence type="ECO:0000313" key="12">
    <source>
        <dbReference type="EMBL" id="ABX36117.1"/>
    </source>
</evidence>
<dbReference type="CDD" id="cd02195">
    <property type="entry name" value="SelD"/>
    <property type="match status" value="1"/>
</dbReference>
<dbReference type="HAMAP" id="MF_00625">
    <property type="entry name" value="SelD"/>
    <property type="match status" value="1"/>
</dbReference>
<organism evidence="12 13">
    <name type="scientific">Delftia acidovorans (strain DSM 14801 / SPH-1)</name>
    <dbReference type="NCBI Taxonomy" id="398578"/>
    <lineage>
        <taxon>Bacteria</taxon>
        <taxon>Pseudomonadati</taxon>
        <taxon>Pseudomonadota</taxon>
        <taxon>Betaproteobacteria</taxon>
        <taxon>Burkholderiales</taxon>
        <taxon>Comamonadaceae</taxon>
        <taxon>Delftia</taxon>
    </lineage>
</organism>
<dbReference type="GO" id="GO:0000287">
    <property type="term" value="F:magnesium ion binding"/>
    <property type="evidence" value="ECO:0007669"/>
    <property type="project" value="UniProtKB-UniRule"/>
</dbReference>
<dbReference type="PANTHER" id="PTHR10256:SF0">
    <property type="entry name" value="INACTIVE SELENIDE, WATER DIKINASE-LIKE PROTEIN-RELATED"/>
    <property type="match status" value="1"/>
</dbReference>
<evidence type="ECO:0000256" key="3">
    <source>
        <dbReference type="ARBA" id="ARBA00022723"/>
    </source>
</evidence>
<evidence type="ECO:0000256" key="4">
    <source>
        <dbReference type="ARBA" id="ARBA00022741"/>
    </source>
</evidence>
<evidence type="ECO:0000256" key="9">
    <source>
        <dbReference type="HAMAP-Rule" id="MF_00625"/>
    </source>
</evidence>